<evidence type="ECO:0000313" key="2">
    <source>
        <dbReference type="Proteomes" id="UP001500212"/>
    </source>
</evidence>
<protein>
    <submittedName>
        <fullName evidence="1">Uncharacterized protein</fullName>
    </submittedName>
</protein>
<name>A0ABP8TLV0_9ACTN</name>
<sequence length="50" mass="4917">MSGEPPLKTKLKIKLLAVAALTALIAGAMLATGSGEPRATAGRPTAGGTR</sequence>
<reference evidence="2" key="1">
    <citation type="journal article" date="2019" name="Int. J. Syst. Evol. Microbiol.">
        <title>The Global Catalogue of Microorganisms (GCM) 10K type strain sequencing project: providing services to taxonomists for standard genome sequencing and annotation.</title>
        <authorList>
            <consortium name="The Broad Institute Genomics Platform"/>
            <consortium name="The Broad Institute Genome Sequencing Center for Infectious Disease"/>
            <person name="Wu L."/>
            <person name="Ma J."/>
        </authorList>
    </citation>
    <scope>NUCLEOTIDE SEQUENCE [LARGE SCALE GENOMIC DNA]</scope>
    <source>
        <strain evidence="2">JCM 17938</strain>
    </source>
</reference>
<proteinExistence type="predicted"/>
<gene>
    <name evidence="1" type="ORF">GCM10023195_48450</name>
</gene>
<accession>A0ABP8TLV0</accession>
<dbReference type="EMBL" id="BAABHJ010000017">
    <property type="protein sequence ID" value="GAA4611444.1"/>
    <property type="molecule type" value="Genomic_DNA"/>
</dbReference>
<organism evidence="1 2">
    <name type="scientific">Actinoallomurus liliacearum</name>
    <dbReference type="NCBI Taxonomy" id="1080073"/>
    <lineage>
        <taxon>Bacteria</taxon>
        <taxon>Bacillati</taxon>
        <taxon>Actinomycetota</taxon>
        <taxon>Actinomycetes</taxon>
        <taxon>Streptosporangiales</taxon>
        <taxon>Thermomonosporaceae</taxon>
        <taxon>Actinoallomurus</taxon>
    </lineage>
</organism>
<keyword evidence="2" id="KW-1185">Reference proteome</keyword>
<evidence type="ECO:0000313" key="1">
    <source>
        <dbReference type="EMBL" id="GAA4611444.1"/>
    </source>
</evidence>
<comment type="caution">
    <text evidence="1">The sequence shown here is derived from an EMBL/GenBank/DDBJ whole genome shotgun (WGS) entry which is preliminary data.</text>
</comment>
<dbReference type="Proteomes" id="UP001500212">
    <property type="component" value="Unassembled WGS sequence"/>
</dbReference>